<keyword evidence="3" id="KW-1185">Reference proteome</keyword>
<reference evidence="2" key="2">
    <citation type="submission" date="2023-03" db="EMBL/GenBank/DDBJ databases">
        <authorList>
            <person name="Inwood S.N."/>
            <person name="Skelly J.G."/>
            <person name="Guhlin J."/>
            <person name="Harrop T.W.R."/>
            <person name="Goldson S.G."/>
            <person name="Dearden P.K."/>
        </authorList>
    </citation>
    <scope>NUCLEOTIDE SEQUENCE</scope>
    <source>
        <strain evidence="2">Irish</strain>
        <tissue evidence="2">Whole body</tissue>
    </source>
</reference>
<evidence type="ECO:0000313" key="3">
    <source>
        <dbReference type="Proteomes" id="UP001168990"/>
    </source>
</evidence>
<comment type="caution">
    <text evidence="2">The sequence shown here is derived from an EMBL/GenBank/DDBJ whole genome shotgun (WGS) entry which is preliminary data.</text>
</comment>
<dbReference type="Proteomes" id="UP001168990">
    <property type="component" value="Unassembled WGS sequence"/>
</dbReference>
<protein>
    <submittedName>
        <fullName evidence="2">Uncharacterized protein</fullName>
    </submittedName>
</protein>
<evidence type="ECO:0000313" key="2">
    <source>
        <dbReference type="EMBL" id="KAK0176590.1"/>
    </source>
</evidence>
<name>A0AA39KWQ7_9HYME</name>
<reference evidence="2" key="1">
    <citation type="journal article" date="2023" name="bioRxiv">
        <title>Scaffold-level genome assemblies of two parasitoid biocontrol wasps reveal the parthenogenesis mechanism and an associated novel virus.</title>
        <authorList>
            <person name="Inwood S."/>
            <person name="Skelly J."/>
            <person name="Guhlin J."/>
            <person name="Harrop T."/>
            <person name="Goldson S."/>
            <person name="Dearden P."/>
        </authorList>
    </citation>
    <scope>NUCLEOTIDE SEQUENCE</scope>
    <source>
        <strain evidence="2">Irish</strain>
        <tissue evidence="2">Whole body</tissue>
    </source>
</reference>
<accession>A0AA39KWQ7</accession>
<gene>
    <name evidence="2" type="ORF">PV328_000709</name>
</gene>
<proteinExistence type="predicted"/>
<sequence length="101" mass="10980">MKNYGALILMATAAILLFPTSEVSSAPRNSCAFCPYNWLCDHFKCYHPCESPIEVISQPCGQHARCNKRGQSGAQCVCSIVGTLTTYCCGGLHSSMKPVHH</sequence>
<feature type="signal peptide" evidence="1">
    <location>
        <begin position="1"/>
        <end position="25"/>
    </location>
</feature>
<organism evidence="2 3">
    <name type="scientific">Microctonus aethiopoides</name>
    <dbReference type="NCBI Taxonomy" id="144406"/>
    <lineage>
        <taxon>Eukaryota</taxon>
        <taxon>Metazoa</taxon>
        <taxon>Ecdysozoa</taxon>
        <taxon>Arthropoda</taxon>
        <taxon>Hexapoda</taxon>
        <taxon>Insecta</taxon>
        <taxon>Pterygota</taxon>
        <taxon>Neoptera</taxon>
        <taxon>Endopterygota</taxon>
        <taxon>Hymenoptera</taxon>
        <taxon>Apocrita</taxon>
        <taxon>Ichneumonoidea</taxon>
        <taxon>Braconidae</taxon>
        <taxon>Euphorinae</taxon>
        <taxon>Microctonus</taxon>
    </lineage>
</organism>
<dbReference type="AlphaFoldDB" id="A0AA39KWQ7"/>
<evidence type="ECO:0000256" key="1">
    <source>
        <dbReference type="SAM" id="SignalP"/>
    </source>
</evidence>
<feature type="chain" id="PRO_5041341870" evidence="1">
    <location>
        <begin position="26"/>
        <end position="101"/>
    </location>
</feature>
<keyword evidence="1" id="KW-0732">Signal</keyword>
<dbReference type="EMBL" id="JAQQBS010000001">
    <property type="protein sequence ID" value="KAK0176590.1"/>
    <property type="molecule type" value="Genomic_DNA"/>
</dbReference>